<evidence type="ECO:0000313" key="2">
    <source>
        <dbReference type="Proteomes" id="UP000310017"/>
    </source>
</evidence>
<evidence type="ECO:0000313" key="1">
    <source>
        <dbReference type="EMBL" id="QCW99135.1"/>
    </source>
</evidence>
<keyword evidence="2" id="KW-1185">Reference proteome</keyword>
<dbReference type="OrthoDB" id="9808953at2"/>
<gene>
    <name evidence="1" type="ORF">FGM00_03025</name>
</gene>
<accession>A0A5B7SKR9</accession>
<organism evidence="1 2">
    <name type="scientific">Aggregatimonas sangjinii</name>
    <dbReference type="NCBI Taxonomy" id="2583587"/>
    <lineage>
        <taxon>Bacteria</taxon>
        <taxon>Pseudomonadati</taxon>
        <taxon>Bacteroidota</taxon>
        <taxon>Flavobacteriia</taxon>
        <taxon>Flavobacteriales</taxon>
        <taxon>Flavobacteriaceae</taxon>
        <taxon>Aggregatimonas</taxon>
    </lineage>
</organism>
<proteinExistence type="predicted"/>
<reference evidence="1 2" key="1">
    <citation type="submission" date="2019-05" db="EMBL/GenBank/DDBJ databases">
        <title>Genome sequencing of F202Z8.</title>
        <authorList>
            <person name="Kwon Y.M."/>
        </authorList>
    </citation>
    <scope>NUCLEOTIDE SEQUENCE [LARGE SCALE GENOMIC DNA]</scope>
    <source>
        <strain evidence="1 2">F202Z8</strain>
    </source>
</reference>
<protein>
    <submittedName>
        <fullName evidence="1">Uncharacterized protein</fullName>
    </submittedName>
</protein>
<dbReference type="AlphaFoldDB" id="A0A5B7SKR9"/>
<dbReference type="KEGG" id="asag:FGM00_03025"/>
<dbReference type="Proteomes" id="UP000310017">
    <property type="component" value="Chromosome"/>
</dbReference>
<sequence>MKTLVLFFLAGFCMLTQLQGQVKIGDNPQTIDPAAVLELESTSMALIITRVTTEQMEAIIPGQGALVYNTDTACVHYYDGTAWVNLCSGANVNISADPIVNEADHGSEVSTIVLTQTDEGTNIEVATESITGNQILDGSIFGNDFNDNSITGNKLANNAVTAEKISENAVGPFAINRDSLPLSFFNNDVPFLVAGDVTTVSADPDNSITPGGDGGAFFNASPLFDAIANDLDDDPENEVQAFSRSGNDLILTRPNGANFTIALDDLAGTGTDDQNLGPATLDAANMLTIEIENGNETMVDLSSLASSGGTDNQNLGPATLSPTNILTIEIEDGMETTVDLSTLAGGGTGGNPTDELQDLAYDPTSNILTISTPATAGNQVDLSGLAGGSGGNQDLAQVLAEANDANMLGITNLTTDPADNTAAATVGYVNNAVVSGGTPLVFNEDVFDGDGSTTQPFTLQPGEDGQFLTTDDMNNVIWTTVTPGGGDDDQNDSEVALETPIDIDGDTVDETNVQEAIAALIAANTDDQNDSEVALETPIDIDGDTVDETNVQEAIAALIAANTDDQNDTEVALDTPIDIDGDTVDETNVQEAIAALIVANTDDQNDTEVALETPIDIDGDTVDETNVQEAIAALIAANTDDQNDTEVPLDTPIDIDGDTVDETNVQEAIAALIVANTDDQNDTEVALETPIDIDGDTVDETNVQEAIAALIAANSDDQTAAEVSVAATSTNYVAATADVEAHLAGIDTALEDVGSNLSTDNLTQTLNVDRTYDINGGTLNFSGSGNIGIGTFGVTGEPANIDDKLDVNGQIRARRGFAANPGSVGEPSYSFYTNGDTDTGIYRVGENHIGFSTGGELGLAINLTPDGPTVISNDRLQLGGQLLDQAGNPGMNGQVLESTGAGTAWVNSSGSAVRAFGRIGMTGASTGDFQITTGYIITNLPATGSFMVTFPPGENLGTNYVVQLSVEGNNTIFIENQIDGSFEVGIRNGGTNVPADANWHFTILD</sequence>
<dbReference type="RefSeq" id="WP_138851488.1">
    <property type="nucleotide sequence ID" value="NZ_CP040710.1"/>
</dbReference>
<dbReference type="EMBL" id="CP040710">
    <property type="protein sequence ID" value="QCW99135.1"/>
    <property type="molecule type" value="Genomic_DNA"/>
</dbReference>
<name>A0A5B7SKR9_9FLAO</name>